<protein>
    <submittedName>
        <fullName evidence="2">Uncharacterized protein</fullName>
    </submittedName>
</protein>
<evidence type="ECO:0000313" key="2">
    <source>
        <dbReference type="EMBL" id="KAH8993014.1"/>
    </source>
</evidence>
<feature type="compositionally biased region" description="Pro residues" evidence="1">
    <location>
        <begin position="31"/>
        <end position="45"/>
    </location>
</feature>
<feature type="compositionally biased region" description="Low complexity" evidence="1">
    <location>
        <begin position="171"/>
        <end position="182"/>
    </location>
</feature>
<proteinExistence type="predicted"/>
<evidence type="ECO:0000256" key="1">
    <source>
        <dbReference type="SAM" id="MobiDB-lite"/>
    </source>
</evidence>
<dbReference type="PANTHER" id="PTHR28031:SF1">
    <property type="entry name" value="PROLINE-RICH PROTEIN HUA1"/>
    <property type="match status" value="1"/>
</dbReference>
<comment type="caution">
    <text evidence="2">The sequence shown here is derived from an EMBL/GenBank/DDBJ whole genome shotgun (WGS) entry which is preliminary data.</text>
</comment>
<dbReference type="Proteomes" id="UP001201163">
    <property type="component" value="Unassembled WGS sequence"/>
</dbReference>
<feature type="compositionally biased region" description="Polar residues" evidence="1">
    <location>
        <begin position="1"/>
        <end position="14"/>
    </location>
</feature>
<keyword evidence="3" id="KW-1185">Reference proteome</keyword>
<feature type="compositionally biased region" description="Polar residues" evidence="1">
    <location>
        <begin position="48"/>
        <end position="57"/>
    </location>
</feature>
<gene>
    <name evidence="2" type="ORF">EDB92DRAFT_1796773</name>
</gene>
<organism evidence="2 3">
    <name type="scientific">Lactarius akahatsu</name>
    <dbReference type="NCBI Taxonomy" id="416441"/>
    <lineage>
        <taxon>Eukaryota</taxon>
        <taxon>Fungi</taxon>
        <taxon>Dikarya</taxon>
        <taxon>Basidiomycota</taxon>
        <taxon>Agaricomycotina</taxon>
        <taxon>Agaricomycetes</taxon>
        <taxon>Russulales</taxon>
        <taxon>Russulaceae</taxon>
        <taxon>Lactarius</taxon>
    </lineage>
</organism>
<dbReference type="GO" id="GO:0005737">
    <property type="term" value="C:cytoplasm"/>
    <property type="evidence" value="ECO:0007669"/>
    <property type="project" value="TreeGrafter"/>
</dbReference>
<accession>A0AAD4LJ50</accession>
<dbReference type="EMBL" id="JAKELL010000020">
    <property type="protein sequence ID" value="KAH8993014.1"/>
    <property type="molecule type" value="Genomic_DNA"/>
</dbReference>
<sequence>MSTVSSAPSYQTVVGSGAHSDDEDAPEALPELPPRLPSRGPPNQPPSSLSIPSNNTGSSRSIPPSLPPRPVSAAPPSPSSPPPNDFLPPDFPPDAIPESAPPAYSLTPDVGGGETVVEQGPRRPFQRAPEPFVQPPPAAYPPPGPPGPGPALQYGPPPGPPPPAALVQQHGAGSTSAAANNGHPTNTPTPGRPLLRNGRTLVYPETYTCPKCSNTGYKNYDPSHPCRKCWDRYGKPFSSILASSPWGEQGSSATSQSQRGRTFQQPLPAFKPPQTGITPAYPRAPPLPPPAFPQPPPSRNMLMPYGSVPPPGATVVMPGDSRIGGRLCWRCGGRGTTPFLIFDEMPCETCGGVGRLFN</sequence>
<dbReference type="InterPro" id="IPR038910">
    <property type="entry name" value="Hua1-like"/>
</dbReference>
<name>A0AAD4LJ50_9AGAM</name>
<feature type="compositionally biased region" description="Pro residues" evidence="1">
    <location>
        <begin position="64"/>
        <end position="95"/>
    </location>
</feature>
<feature type="compositionally biased region" description="Pro residues" evidence="1">
    <location>
        <begin position="132"/>
        <end position="164"/>
    </location>
</feature>
<dbReference type="PANTHER" id="PTHR28031">
    <property type="entry name" value="PROLINE-RICH PROTEIN HUA1"/>
    <property type="match status" value="1"/>
</dbReference>
<feature type="region of interest" description="Disordered" evidence="1">
    <location>
        <begin position="1"/>
        <end position="196"/>
    </location>
</feature>
<dbReference type="AlphaFoldDB" id="A0AAD4LJ50"/>
<reference evidence="2" key="1">
    <citation type="submission" date="2022-01" db="EMBL/GenBank/DDBJ databases">
        <title>Comparative genomics reveals a dynamic genome evolution in the ectomycorrhizal milk-cap (Lactarius) mushrooms.</title>
        <authorList>
            <consortium name="DOE Joint Genome Institute"/>
            <person name="Lebreton A."/>
            <person name="Tang N."/>
            <person name="Kuo A."/>
            <person name="LaButti K."/>
            <person name="Drula E."/>
            <person name="Barry K."/>
            <person name="Clum A."/>
            <person name="Lipzen A."/>
            <person name="Mousain D."/>
            <person name="Ng V."/>
            <person name="Wang R."/>
            <person name="Wang X."/>
            <person name="Dai Y."/>
            <person name="Henrissat B."/>
            <person name="Grigoriev I.V."/>
            <person name="Guerin-Laguette A."/>
            <person name="Yu F."/>
            <person name="Martin F.M."/>
        </authorList>
    </citation>
    <scope>NUCLEOTIDE SEQUENCE</scope>
    <source>
        <strain evidence="2">QP</strain>
    </source>
</reference>
<evidence type="ECO:0000313" key="3">
    <source>
        <dbReference type="Proteomes" id="UP001201163"/>
    </source>
</evidence>